<dbReference type="RefSeq" id="WP_150358220.1">
    <property type="nucleotide sequence ID" value="NZ_JAJJPB010000017.1"/>
</dbReference>
<organism evidence="2 3">
    <name type="scientific">Clostridium aromativorans</name>
    <dbReference type="NCBI Taxonomy" id="2836848"/>
    <lineage>
        <taxon>Bacteria</taxon>
        <taxon>Bacillati</taxon>
        <taxon>Bacillota</taxon>
        <taxon>Clostridia</taxon>
        <taxon>Eubacteriales</taxon>
        <taxon>Clostridiaceae</taxon>
        <taxon>Clostridium</taxon>
    </lineage>
</organism>
<sequence>MYRTMDFIFKDVIDLSGKMLGFISDIILDFNGKKIDGFIITPNNIFKKTLNVNIENVVNFTSVIVVTAVSRGKCLQFEDIKNMDVVNERGELIGMVEDILFDREKFSIRALILSTGFINNFIKGKKVLLINDLILGDKNLLYRGKNRNLEFFNSAHKLLKKEKS</sequence>
<accession>A0ABS8N7D6</accession>
<gene>
    <name evidence="2" type="ORF">LN736_12710</name>
</gene>
<evidence type="ECO:0000259" key="1">
    <source>
        <dbReference type="Pfam" id="PF05239"/>
    </source>
</evidence>
<reference evidence="2" key="1">
    <citation type="submission" date="2021-11" db="EMBL/GenBank/DDBJ databases">
        <authorList>
            <person name="Qingchun L."/>
            <person name="Dong Z."/>
            <person name="Zongwei Q."/>
            <person name="Jia Z."/>
            <person name="Duotao L."/>
        </authorList>
    </citation>
    <scope>NUCLEOTIDE SEQUENCE</scope>
    <source>
        <strain evidence="2">WLY-B-L2</strain>
    </source>
</reference>
<comment type="caution">
    <text evidence="2">The sequence shown here is derived from an EMBL/GenBank/DDBJ whole genome shotgun (WGS) entry which is preliminary data.</text>
</comment>
<protein>
    <submittedName>
        <fullName evidence="2">PRC-barrel domain-containing protein</fullName>
    </submittedName>
</protein>
<dbReference type="Proteomes" id="UP001165422">
    <property type="component" value="Unassembled WGS sequence"/>
</dbReference>
<dbReference type="EMBL" id="JAJJPB010000017">
    <property type="protein sequence ID" value="MCC9295721.1"/>
    <property type="molecule type" value="Genomic_DNA"/>
</dbReference>
<dbReference type="InterPro" id="IPR011033">
    <property type="entry name" value="PRC_barrel-like_sf"/>
</dbReference>
<evidence type="ECO:0000313" key="3">
    <source>
        <dbReference type="Proteomes" id="UP001165422"/>
    </source>
</evidence>
<feature type="domain" description="PRC-barrel" evidence="1">
    <location>
        <begin position="6"/>
        <end position="69"/>
    </location>
</feature>
<dbReference type="Gene3D" id="2.30.30.240">
    <property type="entry name" value="PRC-barrel domain"/>
    <property type="match status" value="2"/>
</dbReference>
<dbReference type="InterPro" id="IPR027275">
    <property type="entry name" value="PRC-brl_dom"/>
</dbReference>
<proteinExistence type="predicted"/>
<dbReference type="Pfam" id="PF05239">
    <property type="entry name" value="PRC"/>
    <property type="match status" value="2"/>
</dbReference>
<evidence type="ECO:0000313" key="2">
    <source>
        <dbReference type="EMBL" id="MCC9295721.1"/>
    </source>
</evidence>
<feature type="domain" description="PRC-barrel" evidence="1">
    <location>
        <begin position="78"/>
        <end position="128"/>
    </location>
</feature>
<name>A0ABS8N7D6_9CLOT</name>
<dbReference type="SUPFAM" id="SSF50346">
    <property type="entry name" value="PRC-barrel domain"/>
    <property type="match status" value="2"/>
</dbReference>
<keyword evidence="3" id="KW-1185">Reference proteome</keyword>